<dbReference type="AlphaFoldDB" id="A0A0A9HSY5"/>
<evidence type="ECO:0000313" key="1">
    <source>
        <dbReference type="EMBL" id="JAE37991.1"/>
    </source>
</evidence>
<name>A0A0A9HSY5_ARUDO</name>
<organism evidence="1">
    <name type="scientific">Arundo donax</name>
    <name type="common">Giant reed</name>
    <name type="synonym">Donax arundinaceus</name>
    <dbReference type="NCBI Taxonomy" id="35708"/>
    <lineage>
        <taxon>Eukaryota</taxon>
        <taxon>Viridiplantae</taxon>
        <taxon>Streptophyta</taxon>
        <taxon>Embryophyta</taxon>
        <taxon>Tracheophyta</taxon>
        <taxon>Spermatophyta</taxon>
        <taxon>Magnoliopsida</taxon>
        <taxon>Liliopsida</taxon>
        <taxon>Poales</taxon>
        <taxon>Poaceae</taxon>
        <taxon>PACMAD clade</taxon>
        <taxon>Arundinoideae</taxon>
        <taxon>Arundineae</taxon>
        <taxon>Arundo</taxon>
    </lineage>
</organism>
<dbReference type="EMBL" id="GBRH01159905">
    <property type="protein sequence ID" value="JAE37991.1"/>
    <property type="molecule type" value="Transcribed_RNA"/>
</dbReference>
<reference evidence="1" key="1">
    <citation type="submission" date="2014-09" db="EMBL/GenBank/DDBJ databases">
        <authorList>
            <person name="Magalhaes I.L.F."/>
            <person name="Oliveira U."/>
            <person name="Santos F.R."/>
            <person name="Vidigal T.H.D.A."/>
            <person name="Brescovit A.D."/>
            <person name="Santos A.J."/>
        </authorList>
    </citation>
    <scope>NUCLEOTIDE SEQUENCE</scope>
    <source>
        <tissue evidence="1">Shoot tissue taken approximately 20 cm above the soil surface</tissue>
    </source>
</reference>
<accession>A0A0A9HSY5</accession>
<reference evidence="1" key="2">
    <citation type="journal article" date="2015" name="Data Brief">
        <title>Shoot transcriptome of the giant reed, Arundo donax.</title>
        <authorList>
            <person name="Barrero R.A."/>
            <person name="Guerrero F.D."/>
            <person name="Moolhuijzen P."/>
            <person name="Goolsby J.A."/>
            <person name="Tidwell J."/>
            <person name="Bellgard S.E."/>
            <person name="Bellgard M.I."/>
        </authorList>
    </citation>
    <scope>NUCLEOTIDE SEQUENCE</scope>
    <source>
        <tissue evidence="1">Shoot tissue taken approximately 20 cm above the soil surface</tissue>
    </source>
</reference>
<proteinExistence type="predicted"/>
<sequence length="22" mass="2565">MLPPSFFKLLSLASFPCSKWHK</sequence>
<protein>
    <submittedName>
        <fullName evidence="1">Uncharacterized protein</fullName>
    </submittedName>
</protein>